<dbReference type="InterPro" id="IPR043502">
    <property type="entry name" value="DNA/RNA_pol_sf"/>
</dbReference>
<sequence length="366" mass="41223">MRNGPTRFTKSEEGKIVDWWRTQYGDRDWDWTVDTQAKPPTREEVEEAIKALSNRKATGPDGVPSELIKYGGQTVVELHWRIITDVWKRRWLPRAMKGALVVLLPKKLGSKAPDDYRPITLLNTSYKILDKIVANRLALEVEAKSIMHPTQAGFMKGMSTADQIYRLETVIEHCRTHKKGIICGFLDICKAFDTVRHSDLNEVMLSRGVNTDTISIIGAMYNNCESNIIMNDRLSDPIRIKKGVRQGGSSSPICFNLIPNELAWAISSADVGVELKSGEMKLGLLLYADDIVLMAHTMSQLQQLMNICNTWANKYYLKANLQKSFVVDYSGKPARVTVTIEGKQLKQLPQFKYLGKVIGTSRSDSA</sequence>
<dbReference type="AlphaFoldDB" id="A0AAU9JMN6"/>
<evidence type="ECO:0000313" key="3">
    <source>
        <dbReference type="Proteomes" id="UP001162131"/>
    </source>
</evidence>
<keyword evidence="3" id="KW-1185">Reference proteome</keyword>
<proteinExistence type="predicted"/>
<dbReference type="PANTHER" id="PTHR19446">
    <property type="entry name" value="REVERSE TRANSCRIPTASES"/>
    <property type="match status" value="1"/>
</dbReference>
<dbReference type="Proteomes" id="UP001162131">
    <property type="component" value="Unassembled WGS sequence"/>
</dbReference>
<name>A0AAU9JMN6_9CILI</name>
<comment type="caution">
    <text evidence="2">The sequence shown here is derived from an EMBL/GenBank/DDBJ whole genome shotgun (WGS) entry which is preliminary data.</text>
</comment>
<dbReference type="PROSITE" id="PS50878">
    <property type="entry name" value="RT_POL"/>
    <property type="match status" value="1"/>
</dbReference>
<protein>
    <recommendedName>
        <fullName evidence="1">Reverse transcriptase domain-containing protein</fullName>
    </recommendedName>
</protein>
<feature type="domain" description="Reverse transcriptase" evidence="1">
    <location>
        <begin position="85"/>
        <end position="358"/>
    </location>
</feature>
<dbReference type="Pfam" id="PF00078">
    <property type="entry name" value="RVT_1"/>
    <property type="match status" value="1"/>
</dbReference>
<organism evidence="2 3">
    <name type="scientific">Blepharisma stoltei</name>
    <dbReference type="NCBI Taxonomy" id="1481888"/>
    <lineage>
        <taxon>Eukaryota</taxon>
        <taxon>Sar</taxon>
        <taxon>Alveolata</taxon>
        <taxon>Ciliophora</taxon>
        <taxon>Postciliodesmatophora</taxon>
        <taxon>Heterotrichea</taxon>
        <taxon>Heterotrichida</taxon>
        <taxon>Blepharismidae</taxon>
        <taxon>Blepharisma</taxon>
    </lineage>
</organism>
<evidence type="ECO:0000259" key="1">
    <source>
        <dbReference type="PROSITE" id="PS50878"/>
    </source>
</evidence>
<dbReference type="InterPro" id="IPR000477">
    <property type="entry name" value="RT_dom"/>
</dbReference>
<dbReference type="SUPFAM" id="SSF56672">
    <property type="entry name" value="DNA/RNA polymerases"/>
    <property type="match status" value="1"/>
</dbReference>
<dbReference type="EMBL" id="CAJZBQ010000043">
    <property type="protein sequence ID" value="CAG9327239.1"/>
    <property type="molecule type" value="Genomic_DNA"/>
</dbReference>
<evidence type="ECO:0000313" key="2">
    <source>
        <dbReference type="EMBL" id="CAG9327239.1"/>
    </source>
</evidence>
<dbReference type="CDD" id="cd01650">
    <property type="entry name" value="RT_nLTR_like"/>
    <property type="match status" value="1"/>
</dbReference>
<accession>A0AAU9JMN6</accession>
<gene>
    <name evidence="2" type="ORF">BSTOLATCC_MIC43279</name>
</gene>
<reference evidence="2" key="1">
    <citation type="submission" date="2021-09" db="EMBL/GenBank/DDBJ databases">
        <authorList>
            <consortium name="AG Swart"/>
            <person name="Singh M."/>
            <person name="Singh A."/>
            <person name="Seah K."/>
            <person name="Emmerich C."/>
        </authorList>
    </citation>
    <scope>NUCLEOTIDE SEQUENCE</scope>
    <source>
        <strain evidence="2">ATCC30299</strain>
    </source>
</reference>